<keyword evidence="1" id="KW-1133">Transmembrane helix</keyword>
<evidence type="ECO:0008006" key="4">
    <source>
        <dbReference type="Google" id="ProtNLM"/>
    </source>
</evidence>
<keyword evidence="1" id="KW-0472">Membrane</keyword>
<accession>A0A2A5C997</accession>
<proteinExistence type="predicted"/>
<dbReference type="Proteomes" id="UP000228987">
    <property type="component" value="Unassembled WGS sequence"/>
</dbReference>
<dbReference type="InterPro" id="IPR034756">
    <property type="entry name" value="T2SSM_b"/>
</dbReference>
<name>A0A2A5C997_9GAMM</name>
<evidence type="ECO:0000256" key="1">
    <source>
        <dbReference type="SAM" id="Phobius"/>
    </source>
</evidence>
<feature type="transmembrane region" description="Helical" evidence="1">
    <location>
        <begin position="28"/>
        <end position="49"/>
    </location>
</feature>
<dbReference type="Pfam" id="PF10741">
    <property type="entry name" value="T2SSM_b"/>
    <property type="match status" value="1"/>
</dbReference>
<sequence length="222" mass="25185">MLQVAIRKSFISLRLARLSMSNDIRPGLQALLSYLVLLSALIFIFNLLINPALEMRQEKLENIAGLQDQNNRFLQSIYDYGYQIANAVESDQSSSDEEYREQFLRAGTSALAGAQLQALLRTLIEEEESGAELVTAAFRRANEDTNFPQITVSLRLQSSIAALHAFLMKVETHTLALFIENLVIQSRHREGREIRNINEELDVRMDVTGFLDMNVEALNDEH</sequence>
<dbReference type="AlphaFoldDB" id="A0A2A5C997"/>
<reference evidence="3" key="1">
    <citation type="submission" date="2017-08" db="EMBL/GenBank/DDBJ databases">
        <title>A dynamic microbial community with high functional redundancy inhabits the cold, oxic subseafloor aquifer.</title>
        <authorList>
            <person name="Tully B.J."/>
            <person name="Wheat C.G."/>
            <person name="Glazer B.T."/>
            <person name="Huber J.A."/>
        </authorList>
    </citation>
    <scope>NUCLEOTIDE SEQUENCE [LARGE SCALE GENOMIC DNA]</scope>
</reference>
<evidence type="ECO:0000313" key="2">
    <source>
        <dbReference type="EMBL" id="PCJ40020.1"/>
    </source>
</evidence>
<organism evidence="2 3">
    <name type="scientific">SAR86 cluster bacterium</name>
    <dbReference type="NCBI Taxonomy" id="2030880"/>
    <lineage>
        <taxon>Bacteria</taxon>
        <taxon>Pseudomonadati</taxon>
        <taxon>Pseudomonadota</taxon>
        <taxon>Gammaproteobacteria</taxon>
        <taxon>SAR86 cluster</taxon>
    </lineage>
</organism>
<dbReference type="NCBIfam" id="NF040576">
    <property type="entry name" value="T2SS_GspM_XpsM"/>
    <property type="match status" value="1"/>
</dbReference>
<comment type="caution">
    <text evidence="2">The sequence shown here is derived from an EMBL/GenBank/DDBJ whole genome shotgun (WGS) entry which is preliminary data.</text>
</comment>
<gene>
    <name evidence="2" type="ORF">COA71_12695</name>
</gene>
<evidence type="ECO:0000313" key="3">
    <source>
        <dbReference type="Proteomes" id="UP000228987"/>
    </source>
</evidence>
<keyword evidence="1" id="KW-0812">Transmembrane</keyword>
<protein>
    <recommendedName>
        <fullName evidence="4">General secretion pathway protein GspM</fullName>
    </recommendedName>
</protein>
<dbReference type="EMBL" id="NVWI01000011">
    <property type="protein sequence ID" value="PCJ40020.1"/>
    <property type="molecule type" value="Genomic_DNA"/>
</dbReference>